<evidence type="ECO:0000313" key="2">
    <source>
        <dbReference type="EMBL" id="GJT21427.1"/>
    </source>
</evidence>
<evidence type="ECO:0000256" key="1">
    <source>
        <dbReference type="SAM" id="MobiDB-lite"/>
    </source>
</evidence>
<feature type="compositionally biased region" description="Basic and acidic residues" evidence="1">
    <location>
        <begin position="93"/>
        <end position="108"/>
    </location>
</feature>
<comment type="caution">
    <text evidence="2">The sequence shown here is derived from an EMBL/GenBank/DDBJ whole genome shotgun (WGS) entry which is preliminary data.</text>
</comment>
<name>A0ABQ5C4S9_9ASTR</name>
<accession>A0ABQ5C4S9</accession>
<sequence length="131" mass="14715">MASQNARLSKFEANFKQQQSEMTNKIDTVLKAINDRMSGALPSDTVKNPKLNINSITLVLSARSYPTEDPQCSTHIHGSINTITIHPKQQSNSHDDKPEENKEKEKISRNTSIPTPPHHLIHQFHSSPKNP</sequence>
<evidence type="ECO:0000313" key="3">
    <source>
        <dbReference type="Proteomes" id="UP001151760"/>
    </source>
</evidence>
<reference evidence="2" key="2">
    <citation type="submission" date="2022-01" db="EMBL/GenBank/DDBJ databases">
        <authorList>
            <person name="Yamashiro T."/>
            <person name="Shiraishi A."/>
            <person name="Satake H."/>
            <person name="Nakayama K."/>
        </authorList>
    </citation>
    <scope>NUCLEOTIDE SEQUENCE</scope>
</reference>
<keyword evidence="3" id="KW-1185">Reference proteome</keyword>
<evidence type="ECO:0008006" key="4">
    <source>
        <dbReference type="Google" id="ProtNLM"/>
    </source>
</evidence>
<gene>
    <name evidence="2" type="ORF">Tco_0891364</name>
</gene>
<reference evidence="2" key="1">
    <citation type="journal article" date="2022" name="Int. J. Mol. Sci.">
        <title>Draft Genome of Tanacetum Coccineum: Genomic Comparison of Closely Related Tanacetum-Family Plants.</title>
        <authorList>
            <person name="Yamashiro T."/>
            <person name="Shiraishi A."/>
            <person name="Nakayama K."/>
            <person name="Satake H."/>
        </authorList>
    </citation>
    <scope>NUCLEOTIDE SEQUENCE</scope>
</reference>
<organism evidence="2 3">
    <name type="scientific">Tanacetum coccineum</name>
    <dbReference type="NCBI Taxonomy" id="301880"/>
    <lineage>
        <taxon>Eukaryota</taxon>
        <taxon>Viridiplantae</taxon>
        <taxon>Streptophyta</taxon>
        <taxon>Embryophyta</taxon>
        <taxon>Tracheophyta</taxon>
        <taxon>Spermatophyta</taxon>
        <taxon>Magnoliopsida</taxon>
        <taxon>eudicotyledons</taxon>
        <taxon>Gunneridae</taxon>
        <taxon>Pentapetalae</taxon>
        <taxon>asterids</taxon>
        <taxon>campanulids</taxon>
        <taxon>Asterales</taxon>
        <taxon>Asteraceae</taxon>
        <taxon>Asteroideae</taxon>
        <taxon>Anthemideae</taxon>
        <taxon>Anthemidinae</taxon>
        <taxon>Tanacetum</taxon>
    </lineage>
</organism>
<protein>
    <recommendedName>
        <fullName evidence="4">Reverse transcriptase domain-containing protein</fullName>
    </recommendedName>
</protein>
<dbReference type="Proteomes" id="UP001151760">
    <property type="component" value="Unassembled WGS sequence"/>
</dbReference>
<feature type="compositionally biased region" description="Polar residues" evidence="1">
    <location>
        <begin position="83"/>
        <end position="92"/>
    </location>
</feature>
<proteinExistence type="predicted"/>
<dbReference type="EMBL" id="BQNB010013887">
    <property type="protein sequence ID" value="GJT21427.1"/>
    <property type="molecule type" value="Genomic_DNA"/>
</dbReference>
<feature type="region of interest" description="Disordered" evidence="1">
    <location>
        <begin position="83"/>
        <end position="131"/>
    </location>
</feature>